<evidence type="ECO:0000256" key="7">
    <source>
        <dbReference type="SAM" id="Phobius"/>
    </source>
</evidence>
<keyword evidence="10" id="KW-1185">Reference proteome</keyword>
<comment type="subcellular location">
    <subcellularLocation>
        <location evidence="1">Nucleus</location>
    </subcellularLocation>
</comment>
<name>A0AAN7R9R1_TRANT</name>
<feature type="compositionally biased region" description="Basic and acidic residues" evidence="6">
    <location>
        <begin position="384"/>
        <end position="404"/>
    </location>
</feature>
<feature type="compositionally biased region" description="Polar residues" evidence="6">
    <location>
        <begin position="860"/>
        <end position="869"/>
    </location>
</feature>
<feature type="region of interest" description="Disordered" evidence="6">
    <location>
        <begin position="808"/>
        <end position="874"/>
    </location>
</feature>
<keyword evidence="7" id="KW-0812">Transmembrane</keyword>
<dbReference type="Pfam" id="PF02362">
    <property type="entry name" value="B3"/>
    <property type="match status" value="1"/>
</dbReference>
<feature type="domain" description="TF-B3" evidence="8">
    <location>
        <begin position="915"/>
        <end position="1009"/>
    </location>
</feature>
<keyword evidence="7" id="KW-0472">Membrane</keyword>
<dbReference type="GO" id="GO:0003677">
    <property type="term" value="F:DNA binding"/>
    <property type="evidence" value="ECO:0007669"/>
    <property type="project" value="UniProtKB-KW"/>
</dbReference>
<feature type="compositionally biased region" description="Basic and acidic residues" evidence="6">
    <location>
        <begin position="53"/>
        <end position="70"/>
    </location>
</feature>
<feature type="domain" description="TF-B3" evidence="8">
    <location>
        <begin position="1084"/>
        <end position="1165"/>
    </location>
</feature>
<evidence type="ECO:0000256" key="1">
    <source>
        <dbReference type="ARBA" id="ARBA00004123"/>
    </source>
</evidence>
<dbReference type="InterPro" id="IPR003340">
    <property type="entry name" value="B3_DNA-bd"/>
</dbReference>
<feature type="transmembrane region" description="Helical" evidence="7">
    <location>
        <begin position="650"/>
        <end position="669"/>
    </location>
</feature>
<dbReference type="CDD" id="cd10017">
    <property type="entry name" value="B3_DNA"/>
    <property type="match status" value="2"/>
</dbReference>
<evidence type="ECO:0000256" key="5">
    <source>
        <dbReference type="ARBA" id="ARBA00023242"/>
    </source>
</evidence>
<dbReference type="GO" id="GO:0005634">
    <property type="term" value="C:nucleus"/>
    <property type="evidence" value="ECO:0007669"/>
    <property type="project" value="UniProtKB-SubCell"/>
</dbReference>
<evidence type="ECO:0000256" key="6">
    <source>
        <dbReference type="SAM" id="MobiDB-lite"/>
    </source>
</evidence>
<feature type="region of interest" description="Disordered" evidence="6">
    <location>
        <begin position="1017"/>
        <end position="1058"/>
    </location>
</feature>
<feature type="transmembrane region" description="Helical" evidence="7">
    <location>
        <begin position="552"/>
        <end position="572"/>
    </location>
</feature>
<feature type="compositionally biased region" description="Basic and acidic residues" evidence="6">
    <location>
        <begin position="1040"/>
        <end position="1054"/>
    </location>
</feature>
<evidence type="ECO:0000313" key="9">
    <source>
        <dbReference type="EMBL" id="KAK4793460.1"/>
    </source>
</evidence>
<accession>A0AAN7R9R1</accession>
<dbReference type="InterPro" id="IPR015300">
    <property type="entry name" value="DNA-bd_pseudobarrel_sf"/>
</dbReference>
<organism evidence="9 10">
    <name type="scientific">Trapa natans</name>
    <name type="common">Water chestnut</name>
    <dbReference type="NCBI Taxonomy" id="22666"/>
    <lineage>
        <taxon>Eukaryota</taxon>
        <taxon>Viridiplantae</taxon>
        <taxon>Streptophyta</taxon>
        <taxon>Embryophyta</taxon>
        <taxon>Tracheophyta</taxon>
        <taxon>Spermatophyta</taxon>
        <taxon>Magnoliopsida</taxon>
        <taxon>eudicotyledons</taxon>
        <taxon>Gunneridae</taxon>
        <taxon>Pentapetalae</taxon>
        <taxon>rosids</taxon>
        <taxon>malvids</taxon>
        <taxon>Myrtales</taxon>
        <taxon>Lythraceae</taxon>
        <taxon>Trapa</taxon>
    </lineage>
</organism>
<keyword evidence="3" id="KW-0238">DNA-binding</keyword>
<dbReference type="Proteomes" id="UP001346149">
    <property type="component" value="Unassembled WGS sequence"/>
</dbReference>
<evidence type="ECO:0000259" key="8">
    <source>
        <dbReference type="PROSITE" id="PS50863"/>
    </source>
</evidence>
<sequence>MSSENKPLSTSENNIIYHLTNLHCGRKIHGVIAPSTRGPGTHHHIAISAPDSTQERQRALPRPKNADTRCSRGHGSYKFQGKWNEGPLLKRVCRLRTIKRNPRRRTLRDPFQINHTPDNHRHAFPADPQIQRVRRTCGYGRWEGEARSEARCFSECHTALPINLAQLWQLMITKSRLSPFANTKARRQKKGKQDLPRGEKSETKKLEKWSLLIDAANLSHRKVLLPVKKLQKSLQFSSELHHTLYGFIIFEVEWDSVRGINYLNELLIDTILALEAKLMKRWEFDNIAQAASSMPLWFKGTLAEHQILKNHLSNLIGDVFYHAEEEFPRTCYGGCEESSTNSSSTWENYPCNAGSCSSVSSAFDNDGQYELHSPSLKRSKTKFSQRDREVDFGSNEQKNERQDSMDMSLKFSTANNSVENFEYRDILIIFRFNDHDLPFKLKQIFVSDLRLLTLLEAGLPSWVILLQSYPIICHIYRPWMCPLARMLYAVISVITVLIGFYDLYKNVPVLKATAAHLCGPLFYWIETWEMVSRIQYLGTMLFLHNCRKALKYLLVMINCFRSFFSIISQPFAGPILELLHSLYPLWNATYQAFYTFFSIISVAFGSIYSLVTKLVELFLQPLWLVLTLISAIGNSVLHPIFQMLSDTLCLAISMVLALADTVASLWTCLHGSIKDVWQYVRGIWKLASSTNTAVNHTYEVSKWRSLWNDLFSQVFRALSVILNGFVSFFIACNRHRLSIYNHTEATIEKLFHRIHTLNSRNQPPSRQRLNLQPRSPVSVTVKKSLAETANTFKLIVFRPKGCEEEGALRANPKLPYKHKEPLEKSSSHGLKRRRSSSNSHLVNPEKRRLLASESDPNKNPGVSSNSNRVPSIRPSPTEWTQHEFIMPEEGTLYFLKYKGILLLGENIPMPTGKKHMFFKVFLLCHSTLRMKIPPAFRVHMKGKSSGTVYLMGPSRNRWIVKLIEDGGQLYLGQGWPSFVKDHDIQEGHYLVFKFDKPAETFKVKVFKPSGCEDERALRAKTKLPNKHKESLKKSSSHGLKVKEEEDDSSSKEKGTQPLPSTLTYPSFFVGLKGSDVRHRLGATLGIPVSFFRAHMFHFTDPMTGARLRLRWENKEWPATVTIWRNRVHLLEGWLDFVRESKVQAGVVCKFELLDPYLLRVNILKF</sequence>
<keyword evidence="2" id="KW-0805">Transcription regulation</keyword>
<feature type="transmembrane region" description="Helical" evidence="7">
    <location>
        <begin position="592"/>
        <end position="611"/>
    </location>
</feature>
<dbReference type="SMART" id="SM01019">
    <property type="entry name" value="B3"/>
    <property type="match status" value="2"/>
</dbReference>
<feature type="transmembrane region" description="Helical" evidence="7">
    <location>
        <begin position="714"/>
        <end position="731"/>
    </location>
</feature>
<feature type="transmembrane region" description="Helical" evidence="7">
    <location>
        <begin position="623"/>
        <end position="644"/>
    </location>
</feature>
<dbReference type="Gene3D" id="2.40.330.10">
    <property type="entry name" value="DNA-binding pseudobarrel domain"/>
    <property type="match status" value="2"/>
</dbReference>
<feature type="compositionally biased region" description="Basic and acidic residues" evidence="6">
    <location>
        <begin position="817"/>
        <end position="826"/>
    </location>
</feature>
<dbReference type="PROSITE" id="PS50863">
    <property type="entry name" value="B3"/>
    <property type="match status" value="2"/>
</dbReference>
<dbReference type="AlphaFoldDB" id="A0AAN7R9R1"/>
<feature type="compositionally biased region" description="Basic and acidic residues" evidence="6">
    <location>
        <begin position="191"/>
        <end position="202"/>
    </location>
</feature>
<reference evidence="9 10" key="1">
    <citation type="journal article" date="2023" name="Hortic Res">
        <title>Pangenome of water caltrop reveals structural variations and asymmetric subgenome divergence after allopolyploidization.</title>
        <authorList>
            <person name="Zhang X."/>
            <person name="Chen Y."/>
            <person name="Wang L."/>
            <person name="Yuan Y."/>
            <person name="Fang M."/>
            <person name="Shi L."/>
            <person name="Lu R."/>
            <person name="Comes H.P."/>
            <person name="Ma Y."/>
            <person name="Chen Y."/>
            <person name="Huang G."/>
            <person name="Zhou Y."/>
            <person name="Zheng Z."/>
            <person name="Qiu Y."/>
        </authorList>
    </citation>
    <scope>NUCLEOTIDE SEQUENCE [LARGE SCALE GENOMIC DNA]</scope>
    <source>
        <strain evidence="9">F231</strain>
    </source>
</reference>
<feature type="transmembrane region" description="Helical" evidence="7">
    <location>
        <begin position="483"/>
        <end position="501"/>
    </location>
</feature>
<feature type="region of interest" description="Disordered" evidence="6">
    <location>
        <begin position="34"/>
        <end position="76"/>
    </location>
</feature>
<keyword evidence="7" id="KW-1133">Transmembrane helix</keyword>
<dbReference type="EMBL" id="JAXQNO010000008">
    <property type="protein sequence ID" value="KAK4793460.1"/>
    <property type="molecule type" value="Genomic_DNA"/>
</dbReference>
<evidence type="ECO:0000256" key="4">
    <source>
        <dbReference type="ARBA" id="ARBA00023163"/>
    </source>
</evidence>
<keyword evidence="4" id="KW-0804">Transcription</keyword>
<protein>
    <recommendedName>
        <fullName evidence="8">TF-B3 domain-containing protein</fullName>
    </recommendedName>
</protein>
<dbReference type="PANTHER" id="PTHR34553:SF4">
    <property type="entry name" value="G1_S-SPECIFIC CYCLIN-E PROTEIN"/>
    <property type="match status" value="1"/>
</dbReference>
<feature type="region of interest" description="Disordered" evidence="6">
    <location>
        <begin position="380"/>
        <end position="405"/>
    </location>
</feature>
<gene>
    <name evidence="9" type="ORF">SAY86_023895</name>
</gene>
<evidence type="ECO:0000256" key="2">
    <source>
        <dbReference type="ARBA" id="ARBA00023015"/>
    </source>
</evidence>
<comment type="caution">
    <text evidence="9">The sequence shown here is derived from an EMBL/GenBank/DDBJ whole genome shotgun (WGS) entry which is preliminary data.</text>
</comment>
<dbReference type="PANTHER" id="PTHR34553">
    <property type="entry name" value="OS05G0597400 PROTEIN"/>
    <property type="match status" value="1"/>
</dbReference>
<evidence type="ECO:0000256" key="3">
    <source>
        <dbReference type="ARBA" id="ARBA00023125"/>
    </source>
</evidence>
<proteinExistence type="predicted"/>
<evidence type="ECO:0000313" key="10">
    <source>
        <dbReference type="Proteomes" id="UP001346149"/>
    </source>
</evidence>
<dbReference type="SUPFAM" id="SSF101936">
    <property type="entry name" value="DNA-binding pseudobarrel domain"/>
    <property type="match status" value="2"/>
</dbReference>
<keyword evidence="5" id="KW-0539">Nucleus</keyword>
<feature type="region of interest" description="Disordered" evidence="6">
    <location>
        <begin position="181"/>
        <end position="202"/>
    </location>
</feature>